<dbReference type="SUPFAM" id="SSF54821">
    <property type="entry name" value="Ribosomal protein S3 C-terminal domain"/>
    <property type="match status" value="1"/>
</dbReference>
<sequence>MGQKVNPVGFRLGMGQRHATQWYTNPSNYAWLLDQDYKIRQHIQKQFPESRLVRIEIRRVGDQLRIWLYAGRRKQLLEPTNSENPVVPIENVRMQITNMLEKWGTPKKVYMRVVHVPKRNPESVMLAEWIVDKLKRREPFRRVLRQGLQRARRLGLKGVKVQISGRLNGAEIARSEWGRKGRIPLHTLRADINYCHRTARTLYGVLGVKVWTYRTQTINKGN</sequence>
<evidence type="ECO:0000259" key="8">
    <source>
        <dbReference type="Pfam" id="PF00189"/>
    </source>
</evidence>
<dbReference type="InterPro" id="IPR018280">
    <property type="entry name" value="Ribosomal_uS3_CS"/>
</dbReference>
<gene>
    <name evidence="5 9" type="primary">rps3</name>
</gene>
<dbReference type="Gene3D" id="3.30.300.20">
    <property type="match status" value="1"/>
</dbReference>
<accession>A0A4D6C1W4</accession>
<dbReference type="Gene3D" id="3.30.1140.32">
    <property type="entry name" value="Ribosomal protein S3, C-terminal domain"/>
    <property type="match status" value="1"/>
</dbReference>
<geneLocation type="chloroplast" evidence="9"/>
<evidence type="ECO:0000256" key="3">
    <source>
        <dbReference type="ARBA" id="ARBA00023274"/>
    </source>
</evidence>
<dbReference type="InterPro" id="IPR005704">
    <property type="entry name" value="Ribosomal_uS3_bac-typ"/>
</dbReference>
<dbReference type="Pfam" id="PF00189">
    <property type="entry name" value="Ribosomal_S3_C"/>
    <property type="match status" value="1"/>
</dbReference>
<dbReference type="InterPro" id="IPR057258">
    <property type="entry name" value="Ribosomal_uS3"/>
</dbReference>
<reference evidence="9" key="1">
    <citation type="journal article" date="2019" name="Genome Biol. Evol.">
        <title>Tracing the Evolution of the Plastome and Mitogenome in the Chloropicophyceae Uncovered Convergent tRNA Gene Losses and a Variant Plastid Genetic Code.</title>
        <authorList>
            <person name="Turmel M."/>
            <person name="Dos Santos A.L."/>
            <person name="Otis C."/>
            <person name="Sergerie R."/>
            <person name="Lemieux C."/>
        </authorList>
    </citation>
    <scope>NUCLEOTIDE SEQUENCE</scope>
</reference>
<protein>
    <recommendedName>
        <fullName evidence="4 5">Small ribosomal subunit protein uS3c</fullName>
    </recommendedName>
</protein>
<dbReference type="HAMAP" id="MF_01309_B">
    <property type="entry name" value="Ribosomal_uS3_B"/>
    <property type="match status" value="1"/>
</dbReference>
<dbReference type="PANTHER" id="PTHR11760">
    <property type="entry name" value="30S/40S RIBOSOMAL PROTEIN S3"/>
    <property type="match status" value="1"/>
</dbReference>
<comment type="similarity">
    <text evidence="1 5 6">Belongs to the universal ribosomal protein uS3 family.</text>
</comment>
<keyword evidence="7 9" id="KW-0934">Plastid</keyword>
<dbReference type="GO" id="GO:0009507">
    <property type="term" value="C:chloroplast"/>
    <property type="evidence" value="ECO:0007669"/>
    <property type="project" value="UniProtKB-SubCell"/>
</dbReference>
<evidence type="ECO:0000256" key="1">
    <source>
        <dbReference type="ARBA" id="ARBA00010761"/>
    </source>
</evidence>
<dbReference type="GO" id="GO:0003735">
    <property type="term" value="F:structural constituent of ribosome"/>
    <property type="evidence" value="ECO:0007669"/>
    <property type="project" value="InterPro"/>
</dbReference>
<evidence type="ECO:0000256" key="4">
    <source>
        <dbReference type="ARBA" id="ARBA00035154"/>
    </source>
</evidence>
<feature type="domain" description="Small ribosomal subunit protein uS3 C-terminal" evidence="8">
    <location>
        <begin position="130"/>
        <end position="211"/>
    </location>
</feature>
<dbReference type="SUPFAM" id="SSF54814">
    <property type="entry name" value="Prokaryotic type KH domain (KH-domain type II)"/>
    <property type="match status" value="1"/>
</dbReference>
<dbReference type="PANTHER" id="PTHR11760:SF19">
    <property type="entry name" value="SMALL RIBOSOMAL SUBUNIT PROTEIN US3C"/>
    <property type="match status" value="1"/>
</dbReference>
<dbReference type="NCBIfam" id="TIGR01009">
    <property type="entry name" value="rpsC_bact"/>
    <property type="match status" value="1"/>
</dbReference>
<organism evidence="9">
    <name type="scientific">Chloroparvula sp. RCC696</name>
    <dbReference type="NCBI Taxonomy" id="2565275"/>
    <lineage>
        <taxon>Eukaryota</taxon>
        <taxon>Viridiplantae</taxon>
        <taxon>Chlorophyta</taxon>
        <taxon>Chloropicophyceae</taxon>
        <taxon>Chloropicales</taxon>
        <taxon>Chloropicaceae</taxon>
        <taxon>Chloroparvula</taxon>
    </lineage>
</organism>
<keyword evidence="2 5" id="KW-0689">Ribosomal protein</keyword>
<dbReference type="InterPro" id="IPR009019">
    <property type="entry name" value="KH_sf_prok-type"/>
</dbReference>
<dbReference type="AlphaFoldDB" id="A0A4D6C1W4"/>
<evidence type="ECO:0000256" key="6">
    <source>
        <dbReference type="RuleBase" id="RU003624"/>
    </source>
</evidence>
<dbReference type="InterPro" id="IPR036419">
    <property type="entry name" value="Ribosomal_S3_C_sf"/>
</dbReference>
<keyword evidence="3 5" id="KW-0687">Ribonucleoprotein</keyword>
<evidence type="ECO:0000256" key="7">
    <source>
        <dbReference type="RuleBase" id="RU003626"/>
    </source>
</evidence>
<evidence type="ECO:0000256" key="5">
    <source>
        <dbReference type="HAMAP-Rule" id="MF_01309"/>
    </source>
</evidence>
<dbReference type="InterPro" id="IPR015946">
    <property type="entry name" value="KH_dom-like_a/b"/>
</dbReference>
<dbReference type="PROSITE" id="PS00548">
    <property type="entry name" value="RIBOSOMAL_S3"/>
    <property type="match status" value="1"/>
</dbReference>
<dbReference type="GO" id="GO:0006412">
    <property type="term" value="P:translation"/>
    <property type="evidence" value="ECO:0007669"/>
    <property type="project" value="UniProtKB-UniRule"/>
</dbReference>
<proteinExistence type="inferred from homology"/>
<comment type="subunit">
    <text evidence="5 7">Part of the 30S ribosomal subunit.</text>
</comment>
<dbReference type="GO" id="GO:0022627">
    <property type="term" value="C:cytosolic small ribosomal subunit"/>
    <property type="evidence" value="ECO:0007669"/>
    <property type="project" value="TreeGrafter"/>
</dbReference>
<evidence type="ECO:0000256" key="2">
    <source>
        <dbReference type="ARBA" id="ARBA00022980"/>
    </source>
</evidence>
<evidence type="ECO:0000313" key="9">
    <source>
        <dbReference type="EMBL" id="QBX97804.1"/>
    </source>
</evidence>
<comment type="subcellular location">
    <subcellularLocation>
        <location evidence="5 7">Plastid</location>
        <location evidence="5 7">Chloroplast</location>
    </subcellularLocation>
</comment>
<dbReference type="CDD" id="cd02412">
    <property type="entry name" value="KH-II_30S_S3"/>
    <property type="match status" value="1"/>
</dbReference>
<dbReference type="EMBL" id="MK085988">
    <property type="protein sequence ID" value="QBX97804.1"/>
    <property type="molecule type" value="Genomic_DNA"/>
</dbReference>
<dbReference type="GO" id="GO:0003723">
    <property type="term" value="F:RNA binding"/>
    <property type="evidence" value="ECO:0007669"/>
    <property type="project" value="InterPro"/>
</dbReference>
<dbReference type="InterPro" id="IPR001351">
    <property type="entry name" value="Ribosomal_uS3_C"/>
</dbReference>
<keyword evidence="7 9" id="KW-0150">Chloroplast</keyword>
<name>A0A4D6C1W4_9CHLO</name>